<protein>
    <submittedName>
        <fullName evidence="2">Uncharacterized protein</fullName>
    </submittedName>
</protein>
<sequence>MGGNPEDIDKAKQEPSRTQGKVREELKASFEKLRAFTEAAGSDLSKYGDGQFEELMKPIQDWMEKNCQ</sequence>
<dbReference type="RefSeq" id="WP_369745888.1">
    <property type="nucleotide sequence ID" value="NZ_CP165735.1"/>
</dbReference>
<dbReference type="EMBL" id="CP165735">
    <property type="protein sequence ID" value="XDV72150.1"/>
    <property type="molecule type" value="Genomic_DNA"/>
</dbReference>
<reference evidence="2" key="1">
    <citation type="submission" date="2024-07" db="EMBL/GenBank/DDBJ databases">
        <authorList>
            <person name="Li J."/>
            <person name="Wei H."/>
            <person name="Ma J."/>
        </authorList>
    </citation>
    <scope>NUCLEOTIDE SEQUENCE</scope>
    <source>
        <strain evidence="2">AMU7</strain>
    </source>
</reference>
<gene>
    <name evidence="2" type="ORF">ABQM86_02890</name>
</gene>
<name>A0AB39YPA6_9MICC</name>
<evidence type="ECO:0000256" key="1">
    <source>
        <dbReference type="SAM" id="MobiDB-lite"/>
    </source>
</evidence>
<evidence type="ECO:0000313" key="2">
    <source>
        <dbReference type="EMBL" id="XDV72150.1"/>
    </source>
</evidence>
<accession>A0AB39YPA6</accession>
<dbReference type="AlphaFoldDB" id="A0AB39YPA6"/>
<feature type="compositionally biased region" description="Basic and acidic residues" evidence="1">
    <location>
        <begin position="7"/>
        <end position="22"/>
    </location>
</feature>
<feature type="region of interest" description="Disordered" evidence="1">
    <location>
        <begin position="1"/>
        <end position="22"/>
    </location>
</feature>
<organism evidence="2">
    <name type="scientific">Paenarthrobacter sp. AMU7</name>
    <dbReference type="NCBI Taxonomy" id="3162492"/>
    <lineage>
        <taxon>Bacteria</taxon>
        <taxon>Bacillati</taxon>
        <taxon>Actinomycetota</taxon>
        <taxon>Actinomycetes</taxon>
        <taxon>Micrococcales</taxon>
        <taxon>Micrococcaceae</taxon>
        <taxon>Paenarthrobacter</taxon>
    </lineage>
</organism>
<proteinExistence type="predicted"/>